<keyword evidence="3 5" id="KW-1133">Transmembrane helix</keyword>
<dbReference type="GO" id="GO:0022857">
    <property type="term" value="F:transmembrane transporter activity"/>
    <property type="evidence" value="ECO:0007669"/>
    <property type="project" value="InterPro"/>
</dbReference>
<comment type="caution">
    <text evidence="7">The sequence shown here is derived from an EMBL/GenBank/DDBJ whole genome shotgun (WGS) entry which is preliminary data.</text>
</comment>
<feature type="non-terminal residue" evidence="7">
    <location>
        <position position="1"/>
    </location>
</feature>
<protein>
    <submittedName>
        <fullName evidence="7">Membrane transporter</fullName>
    </submittedName>
</protein>
<keyword evidence="2 5" id="KW-0812">Transmembrane</keyword>
<dbReference type="PANTHER" id="PTHR48021">
    <property type="match status" value="1"/>
</dbReference>
<proteinExistence type="predicted"/>
<dbReference type="OrthoDB" id="6612291at2759"/>
<evidence type="ECO:0000256" key="1">
    <source>
        <dbReference type="ARBA" id="ARBA00004141"/>
    </source>
</evidence>
<sequence length="233" mass="25644">SFQIFAAFAASISAFSIGNAIGWTSQISLKMTEGEMGFEITNDQLGWIGSLSAVGAAFMALIIGYICDKIGRKLAQLLLVLPMASGWGLLVWASNVPMLYAGRILTGMSMGAFMVTNPLYINEISQKEIRGILGSLTQLFISGGILFDAIVGKFASIQSYTLYCFVVPMIFGCVFIFMPETPIYYLRKGEEGTAEKVLKKLRSKEYDIESELENLKLSLSKQQEGNSFKIFKE</sequence>
<dbReference type="PROSITE" id="PS50850">
    <property type="entry name" value="MFS"/>
    <property type="match status" value="1"/>
</dbReference>
<dbReference type="PANTHER" id="PTHR48021:SF1">
    <property type="entry name" value="GH07001P-RELATED"/>
    <property type="match status" value="1"/>
</dbReference>
<feature type="non-terminal residue" evidence="7">
    <location>
        <position position="233"/>
    </location>
</feature>
<comment type="subcellular location">
    <subcellularLocation>
        <location evidence="1">Membrane</location>
        <topology evidence="1">Multi-pass membrane protein</topology>
    </subcellularLocation>
</comment>
<dbReference type="SUPFAM" id="SSF103473">
    <property type="entry name" value="MFS general substrate transporter"/>
    <property type="match status" value="1"/>
</dbReference>
<dbReference type="InterPro" id="IPR005828">
    <property type="entry name" value="MFS_sugar_transport-like"/>
</dbReference>
<evidence type="ECO:0000259" key="6">
    <source>
        <dbReference type="PROSITE" id="PS50850"/>
    </source>
</evidence>
<dbReference type="AlphaFoldDB" id="A0A0T6ASV9"/>
<feature type="transmembrane region" description="Helical" evidence="5">
    <location>
        <begin position="132"/>
        <end position="151"/>
    </location>
</feature>
<dbReference type="InterPro" id="IPR020846">
    <property type="entry name" value="MFS_dom"/>
</dbReference>
<dbReference type="InterPro" id="IPR050549">
    <property type="entry name" value="MFS_Trehalose_Transporter"/>
</dbReference>
<keyword evidence="4 5" id="KW-0472">Membrane</keyword>
<feature type="domain" description="Major facilitator superfamily (MFS) profile" evidence="6">
    <location>
        <begin position="2"/>
        <end position="233"/>
    </location>
</feature>
<dbReference type="PROSITE" id="PS00217">
    <property type="entry name" value="SUGAR_TRANSPORT_2"/>
    <property type="match status" value="1"/>
</dbReference>
<dbReference type="InterPro" id="IPR036259">
    <property type="entry name" value="MFS_trans_sf"/>
</dbReference>
<gene>
    <name evidence="7" type="ORF">AMK59_6717</name>
</gene>
<reference evidence="7 8" key="1">
    <citation type="submission" date="2015-09" db="EMBL/GenBank/DDBJ databases">
        <title>Draft genome of the scarab beetle Oryctes borbonicus.</title>
        <authorList>
            <person name="Meyer J.M."/>
            <person name="Markov G.V."/>
            <person name="Baskaran P."/>
            <person name="Herrmann M."/>
            <person name="Sommer R.J."/>
            <person name="Roedelsperger C."/>
        </authorList>
    </citation>
    <scope>NUCLEOTIDE SEQUENCE [LARGE SCALE GENOMIC DNA]</scope>
    <source>
        <strain evidence="7">OB123</strain>
        <tissue evidence="7">Whole animal</tissue>
    </source>
</reference>
<dbReference type="InterPro" id="IPR005829">
    <property type="entry name" value="Sugar_transporter_CS"/>
</dbReference>
<accession>A0A0T6ASV9</accession>
<organism evidence="7 8">
    <name type="scientific">Oryctes borbonicus</name>
    <dbReference type="NCBI Taxonomy" id="1629725"/>
    <lineage>
        <taxon>Eukaryota</taxon>
        <taxon>Metazoa</taxon>
        <taxon>Ecdysozoa</taxon>
        <taxon>Arthropoda</taxon>
        <taxon>Hexapoda</taxon>
        <taxon>Insecta</taxon>
        <taxon>Pterygota</taxon>
        <taxon>Neoptera</taxon>
        <taxon>Endopterygota</taxon>
        <taxon>Coleoptera</taxon>
        <taxon>Polyphaga</taxon>
        <taxon>Scarabaeiformia</taxon>
        <taxon>Scarabaeidae</taxon>
        <taxon>Dynastinae</taxon>
        <taxon>Oryctes</taxon>
    </lineage>
</organism>
<dbReference type="Pfam" id="PF00083">
    <property type="entry name" value="Sugar_tr"/>
    <property type="match status" value="1"/>
</dbReference>
<feature type="transmembrane region" description="Helical" evidence="5">
    <location>
        <begin position="44"/>
        <end position="67"/>
    </location>
</feature>
<evidence type="ECO:0000256" key="3">
    <source>
        <dbReference type="ARBA" id="ARBA00022989"/>
    </source>
</evidence>
<feature type="transmembrane region" description="Helical" evidence="5">
    <location>
        <begin position="100"/>
        <end position="120"/>
    </location>
</feature>
<dbReference type="Proteomes" id="UP000051574">
    <property type="component" value="Unassembled WGS sequence"/>
</dbReference>
<keyword evidence="8" id="KW-1185">Reference proteome</keyword>
<name>A0A0T6ASV9_9SCAR</name>
<evidence type="ECO:0000313" key="8">
    <source>
        <dbReference type="Proteomes" id="UP000051574"/>
    </source>
</evidence>
<dbReference type="GO" id="GO:0016020">
    <property type="term" value="C:membrane"/>
    <property type="evidence" value="ECO:0007669"/>
    <property type="project" value="UniProtKB-SubCell"/>
</dbReference>
<evidence type="ECO:0000256" key="2">
    <source>
        <dbReference type="ARBA" id="ARBA00022692"/>
    </source>
</evidence>
<dbReference type="Gene3D" id="1.20.1250.20">
    <property type="entry name" value="MFS general substrate transporter like domains"/>
    <property type="match status" value="1"/>
</dbReference>
<feature type="transmembrane region" description="Helical" evidence="5">
    <location>
        <begin position="157"/>
        <end position="178"/>
    </location>
</feature>
<dbReference type="EMBL" id="LJIG01022878">
    <property type="protein sequence ID" value="KRT78264.1"/>
    <property type="molecule type" value="Genomic_DNA"/>
</dbReference>
<evidence type="ECO:0000313" key="7">
    <source>
        <dbReference type="EMBL" id="KRT78264.1"/>
    </source>
</evidence>
<evidence type="ECO:0000256" key="4">
    <source>
        <dbReference type="ARBA" id="ARBA00023136"/>
    </source>
</evidence>
<evidence type="ECO:0000256" key="5">
    <source>
        <dbReference type="SAM" id="Phobius"/>
    </source>
</evidence>
<feature type="transmembrane region" description="Helical" evidence="5">
    <location>
        <begin position="74"/>
        <end position="94"/>
    </location>
</feature>